<dbReference type="InterPro" id="IPR002656">
    <property type="entry name" value="Acyl_transf_3_dom"/>
</dbReference>
<dbReference type="InterPro" id="IPR050879">
    <property type="entry name" value="Acyltransferase_3"/>
</dbReference>
<dbReference type="STRING" id="1267766.WYH_00245"/>
<dbReference type="GO" id="GO:0016747">
    <property type="term" value="F:acyltransferase activity, transferring groups other than amino-acyl groups"/>
    <property type="evidence" value="ECO:0007669"/>
    <property type="project" value="InterPro"/>
</dbReference>
<evidence type="ECO:0000313" key="1">
    <source>
        <dbReference type="EMBL" id="AKH41309.1"/>
    </source>
</evidence>
<gene>
    <name evidence="1" type="ORF">WYH_00245</name>
</gene>
<dbReference type="PATRIC" id="fig|1267766.3.peg.252"/>
<dbReference type="EMBL" id="CP011452">
    <property type="protein sequence ID" value="AKH41309.1"/>
    <property type="molecule type" value="Genomic_DNA"/>
</dbReference>
<protein>
    <submittedName>
        <fullName evidence="1">Acyltransferase family protein</fullName>
    </submittedName>
</protein>
<proteinExistence type="predicted"/>
<dbReference type="Pfam" id="PF01757">
    <property type="entry name" value="Acyl_transf_3"/>
    <property type="match status" value="1"/>
</dbReference>
<sequence length="367" mass="40816">MKGNPADSEKIRFLWLDAARGFAALAGMLYHFRDYLGVEDVFRFGYVAVDLFFMMSGFVLAHAYGDKLQQGMSIGRFLLVRLVRLYPGYVLSLLIGAAYYAAKIALRTDDAPPLADMGAIMAQNLFFIPNSIDGVTPAGTFPFSPASWSLAMEMIASIAFGMVIWHLRQKVLVLLALLAGMIFFMFALRFGSIDIGFDLPHFGAGLFRCMFEFTVGVLLYRGAARWRARSVWLTPLLMLCAVVPMFVLAPSPWASAVLVVVVFPLFIILQPQREPQGAIALACVELGRISYPLYLLHTPLFLWAAGVHKMLLGTDPATVVPWFGVGLSLFVIGFSWLSARFFDEPVRKLLRAWIGRQSAVQARWSYG</sequence>
<dbReference type="PANTHER" id="PTHR23028:SF134">
    <property type="entry name" value="PUTATIVE (AFU_ORTHOLOGUE AFUA_4G08520)-RELATED"/>
    <property type="match status" value="1"/>
</dbReference>
<keyword evidence="1" id="KW-0012">Acyltransferase</keyword>
<dbReference type="KEGG" id="aay:WYH_00245"/>
<reference evidence="1" key="1">
    <citation type="submission" date="2015-05" db="EMBL/GenBank/DDBJ databases">
        <title>The complete genome of Altererythrobacter atlanticus strain 26DY36.</title>
        <authorList>
            <person name="Wu Y.-H."/>
            <person name="Cheng H."/>
            <person name="Wu X.-W."/>
        </authorList>
    </citation>
    <scope>NUCLEOTIDE SEQUENCE [LARGE SCALE GENOMIC DNA]</scope>
    <source>
        <strain evidence="1">26DY36</strain>
    </source>
</reference>
<evidence type="ECO:0000313" key="2">
    <source>
        <dbReference type="Proteomes" id="UP000034392"/>
    </source>
</evidence>
<name>A0A0F7KP03_9SPHN</name>
<keyword evidence="1" id="KW-0808">Transferase</keyword>
<dbReference type="OrthoDB" id="9796461at2"/>
<dbReference type="AlphaFoldDB" id="A0A0F7KP03"/>
<dbReference type="RefSeq" id="WP_046902373.1">
    <property type="nucleotide sequence ID" value="NZ_CP011452.2"/>
</dbReference>
<organism evidence="1 2">
    <name type="scientific">Croceibacterium atlanticum</name>
    <dbReference type="NCBI Taxonomy" id="1267766"/>
    <lineage>
        <taxon>Bacteria</taxon>
        <taxon>Pseudomonadati</taxon>
        <taxon>Pseudomonadota</taxon>
        <taxon>Alphaproteobacteria</taxon>
        <taxon>Sphingomonadales</taxon>
        <taxon>Erythrobacteraceae</taxon>
        <taxon>Croceibacterium</taxon>
    </lineage>
</organism>
<accession>A0A0F7KP03</accession>
<dbReference type="Proteomes" id="UP000034392">
    <property type="component" value="Chromosome"/>
</dbReference>
<keyword evidence="2" id="KW-1185">Reference proteome</keyword>
<dbReference type="PANTHER" id="PTHR23028">
    <property type="entry name" value="ACETYLTRANSFERASE"/>
    <property type="match status" value="1"/>
</dbReference>